<dbReference type="AlphaFoldDB" id="A0A9Q3H686"/>
<evidence type="ECO:0000313" key="3">
    <source>
        <dbReference type="Proteomes" id="UP000765509"/>
    </source>
</evidence>
<proteinExistence type="predicted"/>
<feature type="compositionally biased region" description="Basic and acidic residues" evidence="1">
    <location>
        <begin position="46"/>
        <end position="62"/>
    </location>
</feature>
<feature type="region of interest" description="Disordered" evidence="1">
    <location>
        <begin position="25"/>
        <end position="82"/>
    </location>
</feature>
<feature type="compositionally biased region" description="Basic and acidic residues" evidence="1">
    <location>
        <begin position="1"/>
        <end position="17"/>
    </location>
</feature>
<gene>
    <name evidence="2" type="ORF">O181_032536</name>
</gene>
<accession>A0A9Q3H686</accession>
<sequence>MLETNLIKRESPKDKSLVKNQGILSEEQKKENNPVKAPQAFISAKQVKESPKEKPEGQEKVKGKGKPQMEQPLPSELQNLKERKTSMENVFNMARSLMEFKNKE</sequence>
<keyword evidence="3" id="KW-1185">Reference proteome</keyword>
<organism evidence="2 3">
    <name type="scientific">Austropuccinia psidii MF-1</name>
    <dbReference type="NCBI Taxonomy" id="1389203"/>
    <lineage>
        <taxon>Eukaryota</taxon>
        <taxon>Fungi</taxon>
        <taxon>Dikarya</taxon>
        <taxon>Basidiomycota</taxon>
        <taxon>Pucciniomycotina</taxon>
        <taxon>Pucciniomycetes</taxon>
        <taxon>Pucciniales</taxon>
        <taxon>Sphaerophragmiaceae</taxon>
        <taxon>Austropuccinia</taxon>
    </lineage>
</organism>
<protein>
    <submittedName>
        <fullName evidence="2">Uncharacterized protein</fullName>
    </submittedName>
</protein>
<evidence type="ECO:0000313" key="2">
    <source>
        <dbReference type="EMBL" id="MBW0492821.1"/>
    </source>
</evidence>
<evidence type="ECO:0000256" key="1">
    <source>
        <dbReference type="SAM" id="MobiDB-lite"/>
    </source>
</evidence>
<name>A0A9Q3H686_9BASI</name>
<dbReference type="EMBL" id="AVOT02011772">
    <property type="protein sequence ID" value="MBW0492821.1"/>
    <property type="molecule type" value="Genomic_DNA"/>
</dbReference>
<feature type="region of interest" description="Disordered" evidence="1">
    <location>
        <begin position="1"/>
        <end position="20"/>
    </location>
</feature>
<reference evidence="2" key="1">
    <citation type="submission" date="2021-03" db="EMBL/GenBank/DDBJ databases">
        <title>Draft genome sequence of rust myrtle Austropuccinia psidii MF-1, a brazilian biotype.</title>
        <authorList>
            <person name="Quecine M.C."/>
            <person name="Pachon D.M.R."/>
            <person name="Bonatelli M.L."/>
            <person name="Correr F.H."/>
            <person name="Franceschini L.M."/>
            <person name="Leite T.F."/>
            <person name="Margarido G.R.A."/>
            <person name="Almeida C.A."/>
            <person name="Ferrarezi J.A."/>
            <person name="Labate C.A."/>
        </authorList>
    </citation>
    <scope>NUCLEOTIDE SEQUENCE</scope>
    <source>
        <strain evidence="2">MF-1</strain>
    </source>
</reference>
<dbReference type="Proteomes" id="UP000765509">
    <property type="component" value="Unassembled WGS sequence"/>
</dbReference>
<comment type="caution">
    <text evidence="2">The sequence shown here is derived from an EMBL/GenBank/DDBJ whole genome shotgun (WGS) entry which is preliminary data.</text>
</comment>